<feature type="transmembrane region" description="Helical" evidence="15">
    <location>
        <begin position="20"/>
        <end position="38"/>
    </location>
</feature>
<dbReference type="OrthoDB" id="9813913at2"/>
<evidence type="ECO:0000256" key="9">
    <source>
        <dbReference type="ARBA" id="ARBA00022840"/>
    </source>
</evidence>
<evidence type="ECO:0000259" key="20">
    <source>
        <dbReference type="PROSITE" id="PS50894"/>
    </source>
</evidence>
<evidence type="ECO:0000256" key="2">
    <source>
        <dbReference type="ARBA" id="ARBA00004370"/>
    </source>
</evidence>
<sequence>MADSNPTTGLGCHPAQRLAYPAWAVFLLLLLWLLPAFAHTSDNPLEKLVLQLKWFHQFQFAGYYAAQEQGYYAAEGLDVDIRERVPEQSPIQHVISGAADYGIGDSNVIAQYANGAPITALAAIFQHDPLVFISKQSSGIISPYEMIGKRIMLDNLGGNEAPLRALLEHSGITQNQYTLVKHSFDNTALLLDQVDVMPAYLTNEVYYFEREKGIKLNIINPQSYGLDFYGDILFTSQREIAQHPGRAARFLRASLKGWQYALAHPEAAIQSIKTRYHSRLTLEQLRFEARQCRKQILPDTLPLGRLDIERLRGIANIFHGLGLAQPINETKLRGFVHGPPSALELSAEEHAWLERHPVIRLGIDRDFAPYEWIDGNNQYTGMAADFMAEIERRLGVKFALIKDKPWHEILAMARRGEVDMLSEAVGTPDREHYLSFTQPYVTHPVIIINDNRHGYIGGLERLAGKRVSVQQGHFVQERLGRDYPAIELVVANNVKQALEWVLEGKADAYIGDAASASHAIKQQGFLNLSFAGQTPYQNANSIAVVKSQPLLKSIMDKTLADISHSDRAEIINRWMGLRIEQGIKTETVLEYGIALATLFLLFAYWVSRLRQEVAARRESESRLVSLYTHMPLGFALHEIVRDGQGDVVDYRFLEVNPAFERITGIPRERWIGHRVREIWPDIGEAWVGSCRETAASGRSQHGEIFIPGNQRWYSAYSYSPAPGQFVALLQDITGRIEAQAALEESHNLLQTVLETLPMRVFWKDRRSRFIGCNTLFAQDAGMASPADLAGKDDTQLGWREQAECYVADDRQVMESGVAKLLYEESQPNGESGLTWIRTSKAPLRNAAGEIIGVLGVYEDITERKEAEDRLLKLSLAVRQSPESIVITDLEGRIEYVNAGFESMTGYAAVEVMGRDIRFLDADPVQDHSALWAVLERGETWSGIFHNRRKDGTEYIESAHISPIRQPDGRVTHYLGIKEDITEKMRDAQELERHRHHLEELVASRTAELTAARNAAEAASRAKSAFLANMSHEIRTPMNAILGLTHLIRYDRPTAEQLDRLDKIDAASRHLLAVLNDILDLSKIDAGRLELEVVDFPLASVLEQVGALISSQAAEKNLRLTVDAGDVPDWLRGDPTRLRQALLNYAGNAVKFTDRGDIGLGAHLVATRQGGGLLVRFEARDTGIGIATDQLGHLFEDFEQADSSTTRKYGGTGLGLAITRRLARLMGGEVGVESRPGGGSVFWFTAWLEQGRASRPGFRHPKASQAEALRQRHGGARVLLAEDHDINREVAVELLRVAGLVVDTAAHGGEAVRKAGATGYDLILMDVRMPEMDGLEATRSIRALPGRAGTPILAMTANAFAEDREACRLAGMDDFIAKPVDPETLYTALLYWLPPRNAPDPAPPPPGPAQGDMEWARRLATVPGLDIGAGLENLLGNRELYLHLLEMFLEQYGPAPERLASHWAAGESGEIQHMAHRLKGSVGSLGAFGAQAAAESLLAALRQGEGAERVAPLVEALTAELAALRDGLSAALSPTP</sequence>
<dbReference type="SMART" id="SM00086">
    <property type="entry name" value="PAC"/>
    <property type="match status" value="2"/>
</dbReference>
<dbReference type="SUPFAM" id="SSF47384">
    <property type="entry name" value="Homodimeric domain of signal transducing histidine kinase"/>
    <property type="match status" value="1"/>
</dbReference>
<dbReference type="RefSeq" id="WP_085214596.1">
    <property type="nucleotide sequence ID" value="NZ_FXAM01000001.1"/>
</dbReference>
<evidence type="ECO:0000259" key="19">
    <source>
        <dbReference type="PROSITE" id="PS50113"/>
    </source>
</evidence>
<dbReference type="SUPFAM" id="SSF47226">
    <property type="entry name" value="Histidine-containing phosphotransfer domain, HPT domain"/>
    <property type="match status" value="1"/>
</dbReference>
<evidence type="ECO:0000256" key="4">
    <source>
        <dbReference type="ARBA" id="ARBA00022553"/>
    </source>
</evidence>
<dbReference type="CDD" id="cd17546">
    <property type="entry name" value="REC_hyHK_CKI1_RcsC-like"/>
    <property type="match status" value="1"/>
</dbReference>
<dbReference type="PROSITE" id="PS50894">
    <property type="entry name" value="HPT"/>
    <property type="match status" value="1"/>
</dbReference>
<dbReference type="InterPro" id="IPR011006">
    <property type="entry name" value="CheY-like_superfamily"/>
</dbReference>
<evidence type="ECO:0000256" key="5">
    <source>
        <dbReference type="ARBA" id="ARBA00022679"/>
    </source>
</evidence>
<dbReference type="InterPro" id="IPR001610">
    <property type="entry name" value="PAC"/>
</dbReference>
<dbReference type="CDD" id="cd01007">
    <property type="entry name" value="PBP2_BvgS_HisK_like"/>
    <property type="match status" value="1"/>
</dbReference>
<dbReference type="CDD" id="cd00130">
    <property type="entry name" value="PAS"/>
    <property type="match status" value="2"/>
</dbReference>
<dbReference type="FunFam" id="3.30.565.10:FF:000010">
    <property type="entry name" value="Sensor histidine kinase RcsC"/>
    <property type="match status" value="1"/>
</dbReference>
<dbReference type="PROSITE" id="PS50110">
    <property type="entry name" value="RESPONSE_REGULATORY"/>
    <property type="match status" value="1"/>
</dbReference>
<dbReference type="InterPro" id="IPR004358">
    <property type="entry name" value="Sig_transdc_His_kin-like_C"/>
</dbReference>
<dbReference type="NCBIfam" id="TIGR00229">
    <property type="entry name" value="sensory_box"/>
    <property type="match status" value="3"/>
</dbReference>
<dbReference type="InterPro" id="IPR000014">
    <property type="entry name" value="PAS"/>
</dbReference>
<protein>
    <recommendedName>
        <fullName evidence="3">histidine kinase</fullName>
        <ecNumber evidence="3">2.7.13.3</ecNumber>
    </recommendedName>
</protein>
<dbReference type="PROSITE" id="PS50109">
    <property type="entry name" value="HIS_KIN"/>
    <property type="match status" value="1"/>
</dbReference>
<dbReference type="InterPro" id="IPR003594">
    <property type="entry name" value="HATPase_dom"/>
</dbReference>
<dbReference type="SUPFAM" id="SSF53850">
    <property type="entry name" value="Periplasmic binding protein-like II"/>
    <property type="match status" value="2"/>
</dbReference>
<evidence type="ECO:0000256" key="7">
    <source>
        <dbReference type="ARBA" id="ARBA00022741"/>
    </source>
</evidence>
<evidence type="ECO:0000313" key="22">
    <source>
        <dbReference type="Proteomes" id="UP000192923"/>
    </source>
</evidence>
<keyword evidence="22" id="KW-1185">Reference proteome</keyword>
<dbReference type="PRINTS" id="PR00344">
    <property type="entry name" value="BCTRLSENSOR"/>
</dbReference>
<dbReference type="STRING" id="1760988.SAMN02949497_3321"/>
<dbReference type="InterPro" id="IPR036641">
    <property type="entry name" value="HPT_dom_sf"/>
</dbReference>
<keyword evidence="5" id="KW-0808">Transferase</keyword>
<dbReference type="InterPro" id="IPR015168">
    <property type="entry name" value="SsuA/THI5"/>
</dbReference>
<evidence type="ECO:0000256" key="3">
    <source>
        <dbReference type="ARBA" id="ARBA00012438"/>
    </source>
</evidence>
<name>A0A1Y6D4Z7_9GAMM</name>
<comment type="subcellular location">
    <subcellularLocation>
        <location evidence="2">Membrane</location>
    </subcellularLocation>
</comment>
<accession>A0A1Y6D4Z7</accession>
<feature type="modified residue" description="Phosphohistidine" evidence="13">
    <location>
        <position position="1475"/>
    </location>
</feature>
<evidence type="ECO:0000256" key="12">
    <source>
        <dbReference type="ARBA" id="ARBA00023136"/>
    </source>
</evidence>
<evidence type="ECO:0000256" key="15">
    <source>
        <dbReference type="SAM" id="Phobius"/>
    </source>
</evidence>
<feature type="modified residue" description="4-aspartylphosphate" evidence="14">
    <location>
        <position position="1325"/>
    </location>
</feature>
<evidence type="ECO:0000259" key="16">
    <source>
        <dbReference type="PROSITE" id="PS50109"/>
    </source>
</evidence>
<dbReference type="GO" id="GO:0005524">
    <property type="term" value="F:ATP binding"/>
    <property type="evidence" value="ECO:0007669"/>
    <property type="project" value="UniProtKB-KW"/>
</dbReference>
<dbReference type="Pfam" id="PF09084">
    <property type="entry name" value="NMT1"/>
    <property type="match status" value="1"/>
</dbReference>
<feature type="domain" description="Histidine kinase" evidence="16">
    <location>
        <begin position="1028"/>
        <end position="1249"/>
    </location>
</feature>
<dbReference type="PROSITE" id="PS50112">
    <property type="entry name" value="PAS"/>
    <property type="match status" value="1"/>
</dbReference>
<dbReference type="GO" id="GO:0000155">
    <property type="term" value="F:phosphorelay sensor kinase activity"/>
    <property type="evidence" value="ECO:0007669"/>
    <property type="project" value="InterPro"/>
</dbReference>
<dbReference type="InterPro" id="IPR036097">
    <property type="entry name" value="HisK_dim/P_sf"/>
</dbReference>
<dbReference type="InterPro" id="IPR000700">
    <property type="entry name" value="PAS-assoc_C"/>
</dbReference>
<feature type="domain" description="HPt" evidence="20">
    <location>
        <begin position="1436"/>
        <end position="1530"/>
    </location>
</feature>
<dbReference type="SMART" id="SM00448">
    <property type="entry name" value="REC"/>
    <property type="match status" value="1"/>
</dbReference>
<evidence type="ECO:0000256" key="13">
    <source>
        <dbReference type="PROSITE-ProRule" id="PRU00110"/>
    </source>
</evidence>
<dbReference type="Pfam" id="PF00072">
    <property type="entry name" value="Response_reg"/>
    <property type="match status" value="1"/>
</dbReference>
<dbReference type="Pfam" id="PF00512">
    <property type="entry name" value="HisKA"/>
    <property type="match status" value="1"/>
</dbReference>
<keyword evidence="7" id="KW-0547">Nucleotide-binding</keyword>
<dbReference type="Pfam" id="PF00497">
    <property type="entry name" value="SBP_bac_3"/>
    <property type="match status" value="1"/>
</dbReference>
<dbReference type="SMART" id="SM00091">
    <property type="entry name" value="PAS"/>
    <property type="match status" value="3"/>
</dbReference>
<gene>
    <name evidence="21" type="ORF">SAMN02949497_3321</name>
</gene>
<dbReference type="InterPro" id="IPR035965">
    <property type="entry name" value="PAS-like_dom_sf"/>
</dbReference>
<dbReference type="Gene3D" id="3.30.450.20">
    <property type="entry name" value="PAS domain"/>
    <property type="match status" value="3"/>
</dbReference>
<feature type="domain" description="PAS" evidence="18">
    <location>
        <begin position="869"/>
        <end position="920"/>
    </location>
</feature>
<dbReference type="EMBL" id="FXAM01000001">
    <property type="protein sequence ID" value="SMF95943.1"/>
    <property type="molecule type" value="Genomic_DNA"/>
</dbReference>
<evidence type="ECO:0000256" key="10">
    <source>
        <dbReference type="ARBA" id="ARBA00022989"/>
    </source>
</evidence>
<feature type="domain" description="PAC" evidence="19">
    <location>
        <begin position="820"/>
        <end position="872"/>
    </location>
</feature>
<dbReference type="SUPFAM" id="SSF55785">
    <property type="entry name" value="PYP-like sensor domain (PAS domain)"/>
    <property type="match status" value="3"/>
</dbReference>
<dbReference type="SMART" id="SM00387">
    <property type="entry name" value="HATPase_c"/>
    <property type="match status" value="1"/>
</dbReference>
<dbReference type="Gene3D" id="3.30.565.10">
    <property type="entry name" value="Histidine kinase-like ATPase, C-terminal domain"/>
    <property type="match status" value="1"/>
</dbReference>
<dbReference type="SMART" id="SM00062">
    <property type="entry name" value="PBPb"/>
    <property type="match status" value="1"/>
</dbReference>
<dbReference type="Proteomes" id="UP000192923">
    <property type="component" value="Unassembled WGS sequence"/>
</dbReference>
<feature type="domain" description="Response regulatory" evidence="17">
    <location>
        <begin position="1276"/>
        <end position="1392"/>
    </location>
</feature>
<keyword evidence="4 14" id="KW-0597">Phosphoprotein</keyword>
<keyword evidence="6 15" id="KW-0812">Transmembrane</keyword>
<feature type="domain" description="PAC" evidence="19">
    <location>
        <begin position="938"/>
        <end position="992"/>
    </location>
</feature>
<evidence type="ECO:0000256" key="8">
    <source>
        <dbReference type="ARBA" id="ARBA00022777"/>
    </source>
</evidence>
<dbReference type="InterPro" id="IPR005467">
    <property type="entry name" value="His_kinase_dom"/>
</dbReference>
<dbReference type="Pfam" id="PF08448">
    <property type="entry name" value="PAS_4"/>
    <property type="match status" value="2"/>
</dbReference>
<dbReference type="Pfam" id="PF13426">
    <property type="entry name" value="PAS_9"/>
    <property type="match status" value="1"/>
</dbReference>
<dbReference type="Gene3D" id="3.40.190.10">
    <property type="entry name" value="Periplasmic binding protein-like II"/>
    <property type="match status" value="4"/>
</dbReference>
<dbReference type="InterPro" id="IPR003661">
    <property type="entry name" value="HisK_dim/P_dom"/>
</dbReference>
<dbReference type="SMART" id="SM00388">
    <property type="entry name" value="HisKA"/>
    <property type="match status" value="1"/>
</dbReference>
<dbReference type="InterPro" id="IPR001638">
    <property type="entry name" value="Solute-binding_3/MltF_N"/>
</dbReference>
<organism evidence="21 22">
    <name type="scientific">Methylomagnum ishizawai</name>
    <dbReference type="NCBI Taxonomy" id="1760988"/>
    <lineage>
        <taxon>Bacteria</taxon>
        <taxon>Pseudomonadati</taxon>
        <taxon>Pseudomonadota</taxon>
        <taxon>Gammaproteobacteria</taxon>
        <taxon>Methylococcales</taxon>
        <taxon>Methylococcaceae</taxon>
        <taxon>Methylomagnum</taxon>
    </lineage>
</organism>
<keyword evidence="9" id="KW-0067">ATP-binding</keyword>
<dbReference type="Pfam" id="PF02518">
    <property type="entry name" value="HATPase_c"/>
    <property type="match status" value="1"/>
</dbReference>
<reference evidence="21 22" key="1">
    <citation type="submission" date="2016-12" db="EMBL/GenBank/DDBJ databases">
        <authorList>
            <person name="Song W.-J."/>
            <person name="Kurnit D.M."/>
        </authorList>
    </citation>
    <scope>NUCLEOTIDE SEQUENCE [LARGE SCALE GENOMIC DNA]</scope>
    <source>
        <strain evidence="21 22">175</strain>
    </source>
</reference>
<dbReference type="SUPFAM" id="SSF55874">
    <property type="entry name" value="ATPase domain of HSP90 chaperone/DNA topoisomerase II/histidine kinase"/>
    <property type="match status" value="1"/>
</dbReference>
<dbReference type="SUPFAM" id="SSF52172">
    <property type="entry name" value="CheY-like"/>
    <property type="match status" value="1"/>
</dbReference>
<keyword evidence="11" id="KW-0902">Two-component regulatory system</keyword>
<evidence type="ECO:0000256" key="14">
    <source>
        <dbReference type="PROSITE-ProRule" id="PRU00169"/>
    </source>
</evidence>
<dbReference type="InterPro" id="IPR013656">
    <property type="entry name" value="PAS_4"/>
</dbReference>
<dbReference type="InterPro" id="IPR036890">
    <property type="entry name" value="HATPase_C_sf"/>
</dbReference>
<comment type="catalytic activity">
    <reaction evidence="1">
        <text>ATP + protein L-histidine = ADP + protein N-phospho-L-histidine.</text>
        <dbReference type="EC" id="2.7.13.3"/>
    </reaction>
</comment>
<evidence type="ECO:0000259" key="17">
    <source>
        <dbReference type="PROSITE" id="PS50110"/>
    </source>
</evidence>
<keyword evidence="8" id="KW-0418">Kinase</keyword>
<dbReference type="Pfam" id="PF01627">
    <property type="entry name" value="Hpt"/>
    <property type="match status" value="1"/>
</dbReference>
<evidence type="ECO:0000259" key="18">
    <source>
        <dbReference type="PROSITE" id="PS50112"/>
    </source>
</evidence>
<keyword evidence="10 15" id="KW-1133">Transmembrane helix</keyword>
<dbReference type="PANTHER" id="PTHR45339">
    <property type="entry name" value="HYBRID SIGNAL TRANSDUCTION HISTIDINE KINASE J"/>
    <property type="match status" value="1"/>
</dbReference>
<proteinExistence type="predicted"/>
<dbReference type="PROSITE" id="PS50113">
    <property type="entry name" value="PAC"/>
    <property type="match status" value="2"/>
</dbReference>
<evidence type="ECO:0000256" key="1">
    <source>
        <dbReference type="ARBA" id="ARBA00000085"/>
    </source>
</evidence>
<dbReference type="GO" id="GO:0005886">
    <property type="term" value="C:plasma membrane"/>
    <property type="evidence" value="ECO:0007669"/>
    <property type="project" value="UniProtKB-SubCell"/>
</dbReference>
<dbReference type="FunFam" id="1.10.287.130:FF:000004">
    <property type="entry name" value="Ethylene receptor 1"/>
    <property type="match status" value="1"/>
</dbReference>
<evidence type="ECO:0000313" key="21">
    <source>
        <dbReference type="EMBL" id="SMF95943.1"/>
    </source>
</evidence>
<evidence type="ECO:0000256" key="11">
    <source>
        <dbReference type="ARBA" id="ARBA00023012"/>
    </source>
</evidence>
<dbReference type="CDD" id="cd00082">
    <property type="entry name" value="HisKA"/>
    <property type="match status" value="1"/>
</dbReference>
<dbReference type="Gene3D" id="3.40.50.2300">
    <property type="match status" value="1"/>
</dbReference>
<evidence type="ECO:0000256" key="6">
    <source>
        <dbReference type="ARBA" id="ARBA00022692"/>
    </source>
</evidence>
<dbReference type="InterPro" id="IPR008207">
    <property type="entry name" value="Sig_transdc_His_kin_Hpt_dom"/>
</dbReference>
<keyword evidence="12 15" id="KW-0472">Membrane</keyword>
<dbReference type="Gene3D" id="1.10.287.130">
    <property type="match status" value="1"/>
</dbReference>
<dbReference type="InterPro" id="IPR001789">
    <property type="entry name" value="Sig_transdc_resp-reg_receiver"/>
</dbReference>
<dbReference type="PANTHER" id="PTHR45339:SF5">
    <property type="entry name" value="HISTIDINE KINASE"/>
    <property type="match status" value="1"/>
</dbReference>
<dbReference type="EC" id="2.7.13.3" evidence="3"/>
<dbReference type="Gene3D" id="1.20.120.160">
    <property type="entry name" value="HPT domain"/>
    <property type="match status" value="1"/>
</dbReference>
<dbReference type="CDD" id="cd16922">
    <property type="entry name" value="HATPase_EvgS-ArcB-TorS-like"/>
    <property type="match status" value="1"/>
</dbReference>